<organism evidence="1 2">
    <name type="scientific">Melghiribacillus thermohalophilus</name>
    <dbReference type="NCBI Taxonomy" id="1324956"/>
    <lineage>
        <taxon>Bacteria</taxon>
        <taxon>Bacillati</taxon>
        <taxon>Bacillota</taxon>
        <taxon>Bacilli</taxon>
        <taxon>Bacillales</taxon>
        <taxon>Bacillaceae</taxon>
        <taxon>Melghiribacillus</taxon>
    </lineage>
</organism>
<dbReference type="AlphaFoldDB" id="A0A4R3N514"/>
<gene>
    <name evidence="1" type="ORF">EDD68_10775</name>
</gene>
<protein>
    <submittedName>
        <fullName evidence="1">Uncharacterized protein</fullName>
    </submittedName>
</protein>
<dbReference type="RefSeq" id="WP_132371538.1">
    <property type="nucleotide sequence ID" value="NZ_SMAN01000007.1"/>
</dbReference>
<comment type="caution">
    <text evidence="1">The sequence shown here is derived from an EMBL/GenBank/DDBJ whole genome shotgun (WGS) entry which is preliminary data.</text>
</comment>
<accession>A0A4R3N514</accession>
<reference evidence="1 2" key="1">
    <citation type="submission" date="2019-03" db="EMBL/GenBank/DDBJ databases">
        <title>Genomic Encyclopedia of Type Strains, Phase IV (KMG-IV): sequencing the most valuable type-strain genomes for metagenomic binning, comparative biology and taxonomic classification.</title>
        <authorList>
            <person name="Goeker M."/>
        </authorList>
    </citation>
    <scope>NUCLEOTIDE SEQUENCE [LARGE SCALE GENOMIC DNA]</scope>
    <source>
        <strain evidence="1 2">DSM 25894</strain>
    </source>
</reference>
<name>A0A4R3N514_9BACI</name>
<keyword evidence="2" id="KW-1185">Reference proteome</keyword>
<evidence type="ECO:0000313" key="2">
    <source>
        <dbReference type="Proteomes" id="UP000294650"/>
    </source>
</evidence>
<proteinExistence type="predicted"/>
<dbReference type="Proteomes" id="UP000294650">
    <property type="component" value="Unassembled WGS sequence"/>
</dbReference>
<sequence length="77" mass="8861">MEGYLKKKKELNELAQTEAKKIGKELISNSAGKTTQDLRQITLNYINQNRVPEEIAFELKSLIEKFISNIKIPVQKN</sequence>
<evidence type="ECO:0000313" key="1">
    <source>
        <dbReference type="EMBL" id="TCT23361.1"/>
    </source>
</evidence>
<dbReference type="EMBL" id="SMAN01000007">
    <property type="protein sequence ID" value="TCT23361.1"/>
    <property type="molecule type" value="Genomic_DNA"/>
</dbReference>